<keyword evidence="1" id="KW-1133">Transmembrane helix</keyword>
<keyword evidence="1" id="KW-0812">Transmembrane</keyword>
<reference evidence="3" key="1">
    <citation type="journal article" date="2019" name="Int. J. Syst. Evol. Microbiol.">
        <title>The Global Catalogue of Microorganisms (GCM) 10K type strain sequencing project: providing services to taxonomists for standard genome sequencing and annotation.</title>
        <authorList>
            <consortium name="The Broad Institute Genomics Platform"/>
            <consortium name="The Broad Institute Genome Sequencing Center for Infectious Disease"/>
            <person name="Wu L."/>
            <person name="Ma J."/>
        </authorList>
    </citation>
    <scope>NUCLEOTIDE SEQUENCE [LARGE SCALE GENOMIC DNA]</scope>
    <source>
        <strain evidence="3">JCM 17805</strain>
    </source>
</reference>
<gene>
    <name evidence="2" type="ORF">GCM10023116_31460</name>
</gene>
<comment type="caution">
    <text evidence="2">The sequence shown here is derived from an EMBL/GenBank/DDBJ whole genome shotgun (WGS) entry which is preliminary data.</text>
</comment>
<dbReference type="Proteomes" id="UP001500604">
    <property type="component" value="Unassembled WGS sequence"/>
</dbReference>
<protein>
    <submittedName>
        <fullName evidence="2">Uncharacterized protein</fullName>
    </submittedName>
</protein>
<feature type="transmembrane region" description="Helical" evidence="1">
    <location>
        <begin position="101"/>
        <end position="124"/>
    </location>
</feature>
<evidence type="ECO:0000313" key="2">
    <source>
        <dbReference type="EMBL" id="GAA4650863.1"/>
    </source>
</evidence>
<accession>A0ABP8V3R5</accession>
<feature type="transmembrane region" description="Helical" evidence="1">
    <location>
        <begin position="40"/>
        <end position="63"/>
    </location>
</feature>
<feature type="transmembrane region" description="Helical" evidence="1">
    <location>
        <begin position="69"/>
        <end position="89"/>
    </location>
</feature>
<organism evidence="2 3">
    <name type="scientific">Kistimonas scapharcae</name>
    <dbReference type="NCBI Taxonomy" id="1036133"/>
    <lineage>
        <taxon>Bacteria</taxon>
        <taxon>Pseudomonadati</taxon>
        <taxon>Pseudomonadota</taxon>
        <taxon>Gammaproteobacteria</taxon>
        <taxon>Oceanospirillales</taxon>
        <taxon>Endozoicomonadaceae</taxon>
        <taxon>Kistimonas</taxon>
    </lineage>
</organism>
<dbReference type="PROSITE" id="PS51257">
    <property type="entry name" value="PROKAR_LIPOPROTEIN"/>
    <property type="match status" value="1"/>
</dbReference>
<name>A0ABP8V3R5_9GAMM</name>
<keyword evidence="3" id="KW-1185">Reference proteome</keyword>
<dbReference type="RefSeq" id="WP_345197121.1">
    <property type="nucleotide sequence ID" value="NZ_BAABFL010000424.1"/>
</dbReference>
<dbReference type="EMBL" id="BAABFL010000424">
    <property type="protein sequence ID" value="GAA4650863.1"/>
    <property type="molecule type" value="Genomic_DNA"/>
</dbReference>
<feature type="transmembrane region" description="Helical" evidence="1">
    <location>
        <begin position="6"/>
        <end position="28"/>
    </location>
</feature>
<keyword evidence="1" id="KW-0472">Membrane</keyword>
<sequence length="127" mass="14195">MDKAFGILFISLYTVFFFGGFAILYGLIAGCVVFRKLRKLFPAFLVLLAYQALCVAIIFPQFIPGLVTFIALAGVLPLILGIGSCLWGWRKMDTKREKGIAITLITLGYFFTAFLVFFYITAIWGTI</sequence>
<proteinExistence type="predicted"/>
<evidence type="ECO:0000256" key="1">
    <source>
        <dbReference type="SAM" id="Phobius"/>
    </source>
</evidence>
<evidence type="ECO:0000313" key="3">
    <source>
        <dbReference type="Proteomes" id="UP001500604"/>
    </source>
</evidence>